<organism evidence="1">
    <name type="scientific">marine sediment metagenome</name>
    <dbReference type="NCBI Taxonomy" id="412755"/>
    <lineage>
        <taxon>unclassified sequences</taxon>
        <taxon>metagenomes</taxon>
        <taxon>ecological metagenomes</taxon>
    </lineage>
</organism>
<gene>
    <name evidence="1" type="ORF">LCGC14_2195470</name>
</gene>
<dbReference type="EMBL" id="LAZR01028824">
    <property type="protein sequence ID" value="KKL61424.1"/>
    <property type="molecule type" value="Genomic_DNA"/>
</dbReference>
<name>A0A0F9DIF7_9ZZZZ</name>
<proteinExistence type="predicted"/>
<evidence type="ECO:0000313" key="1">
    <source>
        <dbReference type="EMBL" id="KKL61424.1"/>
    </source>
</evidence>
<dbReference type="InterPro" id="IPR017438">
    <property type="entry name" value="ATP-NAD_kinase_N"/>
</dbReference>
<comment type="caution">
    <text evidence="1">The sequence shown here is derived from an EMBL/GenBank/DDBJ whole genome shotgun (WGS) entry which is preliminary data.</text>
</comment>
<reference evidence="1" key="1">
    <citation type="journal article" date="2015" name="Nature">
        <title>Complex archaea that bridge the gap between prokaryotes and eukaryotes.</title>
        <authorList>
            <person name="Spang A."/>
            <person name="Saw J.H."/>
            <person name="Jorgensen S.L."/>
            <person name="Zaremba-Niedzwiedzka K."/>
            <person name="Martijn J."/>
            <person name="Lind A.E."/>
            <person name="van Eijk R."/>
            <person name="Schleper C."/>
            <person name="Guy L."/>
            <person name="Ettema T.J."/>
        </authorList>
    </citation>
    <scope>NUCLEOTIDE SEQUENCE</scope>
</reference>
<sequence>SSMCLMDKTSNFLDDADAPAKDYYDLIIVLGGDNSFTYVSNYVSNYWSSDIPILGVNSDPERSVGCLTRWAINDDQDVFDMVEMLDFGEFDIKSWTRLGATVDGKLITPATSEYFFGERMRKNISRHILVYKGVEHEQKCSGIIFSTGAGSTGWYHSATRGDTWGAEERIARFVTTEPYNAPMMCGEIEEGEEIILYSLNDDEGMVSVDSWEEEPFTRGSEARIHLGEPLNIVTPRKSQDG</sequence>
<dbReference type="GO" id="GO:0005739">
    <property type="term" value="C:mitochondrion"/>
    <property type="evidence" value="ECO:0007669"/>
    <property type="project" value="TreeGrafter"/>
</dbReference>
<dbReference type="InterPro" id="IPR016064">
    <property type="entry name" value="NAD/diacylglycerol_kinase_sf"/>
</dbReference>
<dbReference type="SUPFAM" id="SSF111331">
    <property type="entry name" value="NAD kinase/diacylglycerol kinase-like"/>
    <property type="match status" value="1"/>
</dbReference>
<feature type="non-terminal residue" evidence="1">
    <location>
        <position position="1"/>
    </location>
</feature>
<dbReference type="Gene3D" id="3.40.50.10330">
    <property type="entry name" value="Probable inorganic polyphosphate/atp-NAD kinase, domain 1"/>
    <property type="match status" value="1"/>
</dbReference>
<dbReference type="PANTHER" id="PTHR13158:SF5">
    <property type="entry name" value="NAD KINASE 2, MITOCHONDRIAL"/>
    <property type="match status" value="1"/>
</dbReference>
<dbReference type="GO" id="GO:0003951">
    <property type="term" value="F:NAD+ kinase activity"/>
    <property type="evidence" value="ECO:0007669"/>
    <property type="project" value="TreeGrafter"/>
</dbReference>
<protein>
    <recommendedName>
        <fullName evidence="2">DAGKc domain-containing protein</fullName>
    </recommendedName>
</protein>
<accession>A0A0F9DIF7</accession>
<dbReference type="PANTHER" id="PTHR13158">
    <property type="match status" value="1"/>
</dbReference>
<dbReference type="GO" id="GO:0019674">
    <property type="term" value="P:NAD+ metabolic process"/>
    <property type="evidence" value="ECO:0007669"/>
    <property type="project" value="TreeGrafter"/>
</dbReference>
<evidence type="ECO:0008006" key="2">
    <source>
        <dbReference type="Google" id="ProtNLM"/>
    </source>
</evidence>
<dbReference type="AlphaFoldDB" id="A0A0F9DIF7"/>